<dbReference type="Gene3D" id="3.30.860.10">
    <property type="entry name" value="30s Ribosomal Protein S19, Chain A"/>
    <property type="match status" value="1"/>
</dbReference>
<dbReference type="AlphaFoldDB" id="A0A9W4TT14"/>
<evidence type="ECO:0000256" key="2">
    <source>
        <dbReference type="ARBA" id="ARBA00022980"/>
    </source>
</evidence>
<gene>
    <name evidence="6" type="ORF">CANVERA_P0586</name>
</gene>
<dbReference type="Pfam" id="PF00203">
    <property type="entry name" value="Ribosomal_S19"/>
    <property type="match status" value="1"/>
</dbReference>
<dbReference type="PIRSF" id="PIRSF002144">
    <property type="entry name" value="Ribosomal_S19"/>
    <property type="match status" value="1"/>
</dbReference>
<evidence type="ECO:0000256" key="5">
    <source>
        <dbReference type="RuleBase" id="RU003485"/>
    </source>
</evidence>
<protein>
    <recommendedName>
        <fullName evidence="4">Small ribosomal subunit protein uS19m</fullName>
    </recommendedName>
</protein>
<evidence type="ECO:0000313" key="7">
    <source>
        <dbReference type="Proteomes" id="UP001152885"/>
    </source>
</evidence>
<dbReference type="HAMAP" id="MF_00531">
    <property type="entry name" value="Ribosomal_uS19"/>
    <property type="match status" value="1"/>
</dbReference>
<dbReference type="InterPro" id="IPR020934">
    <property type="entry name" value="Ribosomal_uS19_CS"/>
</dbReference>
<organism evidence="6 7">
    <name type="scientific">Candida verbasci</name>
    <dbReference type="NCBI Taxonomy" id="1227364"/>
    <lineage>
        <taxon>Eukaryota</taxon>
        <taxon>Fungi</taxon>
        <taxon>Dikarya</taxon>
        <taxon>Ascomycota</taxon>
        <taxon>Saccharomycotina</taxon>
        <taxon>Pichiomycetes</taxon>
        <taxon>Debaryomycetaceae</taxon>
        <taxon>Candida/Lodderomyces clade</taxon>
        <taxon>Candida</taxon>
    </lineage>
</organism>
<keyword evidence="3 5" id="KW-0687">Ribonucleoprotein</keyword>
<dbReference type="GO" id="GO:0006412">
    <property type="term" value="P:translation"/>
    <property type="evidence" value="ECO:0007669"/>
    <property type="project" value="InterPro"/>
</dbReference>
<dbReference type="PANTHER" id="PTHR11880:SF8">
    <property type="entry name" value="SMALL RIBOSOMAL SUBUNIT PROTEIN US19M"/>
    <property type="match status" value="1"/>
</dbReference>
<evidence type="ECO:0000256" key="3">
    <source>
        <dbReference type="ARBA" id="ARBA00023274"/>
    </source>
</evidence>
<dbReference type="OrthoDB" id="2043at2759"/>
<dbReference type="SUPFAM" id="SSF54570">
    <property type="entry name" value="Ribosomal protein S19"/>
    <property type="match status" value="1"/>
</dbReference>
<accession>A0A9W4TT14</accession>
<evidence type="ECO:0000313" key="6">
    <source>
        <dbReference type="EMBL" id="CAI5756068.1"/>
    </source>
</evidence>
<dbReference type="GO" id="GO:0005763">
    <property type="term" value="C:mitochondrial small ribosomal subunit"/>
    <property type="evidence" value="ECO:0007669"/>
    <property type="project" value="TreeGrafter"/>
</dbReference>
<comment type="caution">
    <text evidence="6">The sequence shown here is derived from an EMBL/GenBank/DDBJ whole genome shotgun (WGS) entry which is preliminary data.</text>
</comment>
<dbReference type="InterPro" id="IPR023575">
    <property type="entry name" value="Ribosomal_uS19_SF"/>
</dbReference>
<evidence type="ECO:0000256" key="1">
    <source>
        <dbReference type="ARBA" id="ARBA00007345"/>
    </source>
</evidence>
<dbReference type="PROSITE" id="PS00323">
    <property type="entry name" value="RIBOSOMAL_S19"/>
    <property type="match status" value="1"/>
</dbReference>
<dbReference type="EMBL" id="CANTUO010000001">
    <property type="protein sequence ID" value="CAI5756068.1"/>
    <property type="molecule type" value="Genomic_DNA"/>
</dbReference>
<sequence>MNSSIRLLRARSVWKGPFIVPLPIAQAIKNKTPIRTKARNCTIIPQFVGVKFEIHNGKDFVELEVTDDMVGSKLGDFAPTRKKFMYKYSKN</sequence>
<dbReference type="GO" id="GO:0003723">
    <property type="term" value="F:RNA binding"/>
    <property type="evidence" value="ECO:0007669"/>
    <property type="project" value="InterPro"/>
</dbReference>
<comment type="similarity">
    <text evidence="1 5">Belongs to the universal ribosomal protein uS19 family.</text>
</comment>
<dbReference type="FunFam" id="3.30.860.10:FF:000001">
    <property type="entry name" value="30S ribosomal protein S19"/>
    <property type="match status" value="1"/>
</dbReference>
<reference evidence="6" key="1">
    <citation type="submission" date="2022-12" db="EMBL/GenBank/DDBJ databases">
        <authorList>
            <person name="Brejova B."/>
        </authorList>
    </citation>
    <scope>NUCLEOTIDE SEQUENCE</scope>
</reference>
<dbReference type="GO" id="GO:0003735">
    <property type="term" value="F:structural constituent of ribosome"/>
    <property type="evidence" value="ECO:0007669"/>
    <property type="project" value="InterPro"/>
</dbReference>
<name>A0A9W4TT14_9ASCO</name>
<proteinExistence type="inferred from homology"/>
<keyword evidence="7" id="KW-1185">Reference proteome</keyword>
<dbReference type="GO" id="GO:0000028">
    <property type="term" value="P:ribosomal small subunit assembly"/>
    <property type="evidence" value="ECO:0007669"/>
    <property type="project" value="TreeGrafter"/>
</dbReference>
<evidence type="ECO:0000256" key="4">
    <source>
        <dbReference type="ARBA" id="ARBA00044183"/>
    </source>
</evidence>
<dbReference type="PANTHER" id="PTHR11880">
    <property type="entry name" value="RIBOSOMAL PROTEIN S19P FAMILY MEMBER"/>
    <property type="match status" value="1"/>
</dbReference>
<dbReference type="Proteomes" id="UP001152885">
    <property type="component" value="Unassembled WGS sequence"/>
</dbReference>
<dbReference type="InterPro" id="IPR002222">
    <property type="entry name" value="Ribosomal_uS19"/>
</dbReference>
<keyword evidence="2 5" id="KW-0689">Ribosomal protein</keyword>
<dbReference type="PRINTS" id="PR00975">
    <property type="entry name" value="RIBOSOMALS19"/>
</dbReference>